<dbReference type="AlphaFoldDB" id="A0A562BDQ2"/>
<evidence type="ECO:0000256" key="1">
    <source>
        <dbReference type="ARBA" id="ARBA00023002"/>
    </source>
</evidence>
<evidence type="ECO:0000256" key="2">
    <source>
        <dbReference type="SAM" id="MobiDB-lite"/>
    </source>
</evidence>
<keyword evidence="1" id="KW-0560">Oxidoreductase</keyword>
<dbReference type="InterPro" id="IPR003680">
    <property type="entry name" value="Flavodoxin_fold"/>
</dbReference>
<dbReference type="SUPFAM" id="SSF52218">
    <property type="entry name" value="Flavoproteins"/>
    <property type="match status" value="1"/>
</dbReference>
<dbReference type="GO" id="GO:0003955">
    <property type="term" value="F:NAD(P)H dehydrogenase (quinone) activity"/>
    <property type="evidence" value="ECO:0007669"/>
    <property type="project" value="TreeGrafter"/>
</dbReference>
<accession>A0A562BDQ2</accession>
<feature type="domain" description="Flavodoxin-like fold" evidence="3">
    <location>
        <begin position="6"/>
        <end position="166"/>
    </location>
</feature>
<reference evidence="4 5" key="1">
    <citation type="submission" date="2019-07" db="EMBL/GenBank/DDBJ databases">
        <title>Genome sequencing of lignin-degrading bacterial isolates.</title>
        <authorList>
            <person name="Gladden J."/>
        </authorList>
    </citation>
    <scope>NUCLEOTIDE SEQUENCE [LARGE SCALE GENOMIC DNA]</scope>
    <source>
        <strain evidence="4 5">J11</strain>
    </source>
</reference>
<feature type="region of interest" description="Disordered" evidence="2">
    <location>
        <begin position="178"/>
        <end position="209"/>
    </location>
</feature>
<evidence type="ECO:0000313" key="5">
    <source>
        <dbReference type="Proteomes" id="UP000318141"/>
    </source>
</evidence>
<keyword evidence="5" id="KW-1185">Reference proteome</keyword>
<name>A0A562BDQ2_9BURK</name>
<dbReference type="GO" id="GO:0009055">
    <property type="term" value="F:electron transfer activity"/>
    <property type="evidence" value="ECO:0007669"/>
    <property type="project" value="TreeGrafter"/>
</dbReference>
<dbReference type="OrthoDB" id="9798454at2"/>
<sequence length="209" mass="22804">MFDRPVLVIYANPRARHSRLNRPLAEALAALPDVEVRDLYRLYPDYDIDVVAEQRALARASTVVLQFPMSWFAMPPMLKLWFDEVLERGWAHGPGGTALRGKRCAAIVTPRGSEQAYAPDGDHGHGLESFLLPLERSVLLCGMTWLPPVAIFEAYRLDDDAVARTIADLIAMVGDTAAPPGDGARPAPSELAPHPLQAPIADGASHEHA</sequence>
<comment type="caution">
    <text evidence="4">The sequence shown here is derived from an EMBL/GenBank/DDBJ whole genome shotgun (WGS) entry which is preliminary data.</text>
</comment>
<dbReference type="EMBL" id="VLJN01000026">
    <property type="protein sequence ID" value="TWG83079.1"/>
    <property type="molecule type" value="Genomic_DNA"/>
</dbReference>
<dbReference type="GO" id="GO:0010181">
    <property type="term" value="F:FMN binding"/>
    <property type="evidence" value="ECO:0007669"/>
    <property type="project" value="TreeGrafter"/>
</dbReference>
<dbReference type="PANTHER" id="PTHR47307:SF2">
    <property type="entry name" value="GLUTATHIONE-REGULATED POTASSIUM-EFFLUX SYSTEM ANCILLARY PROTEIN KEFF"/>
    <property type="match status" value="1"/>
</dbReference>
<dbReference type="Proteomes" id="UP000318141">
    <property type="component" value="Unassembled WGS sequence"/>
</dbReference>
<dbReference type="InterPro" id="IPR029039">
    <property type="entry name" value="Flavoprotein-like_sf"/>
</dbReference>
<feature type="compositionally biased region" description="Low complexity" evidence="2">
    <location>
        <begin position="178"/>
        <end position="188"/>
    </location>
</feature>
<evidence type="ECO:0000259" key="3">
    <source>
        <dbReference type="Pfam" id="PF02525"/>
    </source>
</evidence>
<proteinExistence type="predicted"/>
<dbReference type="Gene3D" id="3.40.50.360">
    <property type="match status" value="1"/>
</dbReference>
<gene>
    <name evidence="4" type="ORF">L602_003200000120</name>
</gene>
<dbReference type="InterPro" id="IPR046980">
    <property type="entry name" value="KefG/KefF"/>
</dbReference>
<dbReference type="PANTHER" id="PTHR47307">
    <property type="entry name" value="GLUTATHIONE-REGULATED POTASSIUM-EFFLUX SYSTEM ANCILLARY PROTEIN KEFG"/>
    <property type="match status" value="1"/>
</dbReference>
<dbReference type="Pfam" id="PF02525">
    <property type="entry name" value="Flavodoxin_2"/>
    <property type="match status" value="1"/>
</dbReference>
<organism evidence="4 5">
    <name type="scientific">Cupriavidus gilardii J11</name>
    <dbReference type="NCBI Taxonomy" id="936133"/>
    <lineage>
        <taxon>Bacteria</taxon>
        <taxon>Pseudomonadati</taxon>
        <taxon>Pseudomonadota</taxon>
        <taxon>Betaproteobacteria</taxon>
        <taxon>Burkholderiales</taxon>
        <taxon>Burkholderiaceae</taxon>
        <taxon>Cupriavidus</taxon>
    </lineage>
</organism>
<protein>
    <submittedName>
        <fullName evidence="4">Glutathione-regulated potassium-efflux system ancillary protein KefF</fullName>
    </submittedName>
</protein>
<evidence type="ECO:0000313" key="4">
    <source>
        <dbReference type="EMBL" id="TWG83079.1"/>
    </source>
</evidence>